<keyword evidence="2" id="KW-1185">Reference proteome</keyword>
<dbReference type="AlphaFoldDB" id="A0AAV3ZTU1"/>
<protein>
    <submittedName>
        <fullName evidence="1">Uncharacterized protein</fullName>
    </submittedName>
</protein>
<sequence>MLDLSTGESVSVPTVLGKRNDTFSVESRRLKNLSDRALVGSYVDGVILSTVLVQLITYRCGSRKSSVDIDILRIACDDFCSIPFYLLLIESYMAKS</sequence>
<organism evidence="1 2">
    <name type="scientific">Plakobranchus ocellatus</name>
    <dbReference type="NCBI Taxonomy" id="259542"/>
    <lineage>
        <taxon>Eukaryota</taxon>
        <taxon>Metazoa</taxon>
        <taxon>Spiralia</taxon>
        <taxon>Lophotrochozoa</taxon>
        <taxon>Mollusca</taxon>
        <taxon>Gastropoda</taxon>
        <taxon>Heterobranchia</taxon>
        <taxon>Euthyneura</taxon>
        <taxon>Panpulmonata</taxon>
        <taxon>Sacoglossa</taxon>
        <taxon>Placobranchoidea</taxon>
        <taxon>Plakobranchidae</taxon>
        <taxon>Plakobranchus</taxon>
    </lineage>
</organism>
<evidence type="ECO:0000313" key="1">
    <source>
        <dbReference type="EMBL" id="GFO02411.1"/>
    </source>
</evidence>
<name>A0AAV3ZTU1_9GAST</name>
<dbReference type="Proteomes" id="UP000735302">
    <property type="component" value="Unassembled WGS sequence"/>
</dbReference>
<dbReference type="EMBL" id="BLXT01003580">
    <property type="protein sequence ID" value="GFO02411.1"/>
    <property type="molecule type" value="Genomic_DNA"/>
</dbReference>
<gene>
    <name evidence="1" type="ORF">PoB_002891600</name>
</gene>
<evidence type="ECO:0000313" key="2">
    <source>
        <dbReference type="Proteomes" id="UP000735302"/>
    </source>
</evidence>
<reference evidence="1 2" key="1">
    <citation type="journal article" date="2021" name="Elife">
        <title>Chloroplast acquisition without the gene transfer in kleptoplastic sea slugs, Plakobranchus ocellatus.</title>
        <authorList>
            <person name="Maeda T."/>
            <person name="Takahashi S."/>
            <person name="Yoshida T."/>
            <person name="Shimamura S."/>
            <person name="Takaki Y."/>
            <person name="Nagai Y."/>
            <person name="Toyoda A."/>
            <person name="Suzuki Y."/>
            <person name="Arimoto A."/>
            <person name="Ishii H."/>
            <person name="Satoh N."/>
            <person name="Nishiyama T."/>
            <person name="Hasebe M."/>
            <person name="Maruyama T."/>
            <person name="Minagawa J."/>
            <person name="Obokata J."/>
            <person name="Shigenobu S."/>
        </authorList>
    </citation>
    <scope>NUCLEOTIDE SEQUENCE [LARGE SCALE GENOMIC DNA]</scope>
</reference>
<proteinExistence type="predicted"/>
<accession>A0AAV3ZTU1</accession>
<comment type="caution">
    <text evidence="1">The sequence shown here is derived from an EMBL/GenBank/DDBJ whole genome shotgun (WGS) entry which is preliminary data.</text>
</comment>